<dbReference type="Gramene" id="Zm00001eb092790_T001">
    <property type="protein sequence ID" value="Zm00001eb092790_P001"/>
    <property type="gene ID" value="Zm00001eb092790"/>
</dbReference>
<keyword evidence="2" id="KW-1185">Reference proteome</keyword>
<reference evidence="1" key="2">
    <citation type="submission" date="2019-07" db="EMBL/GenBank/DDBJ databases">
        <authorList>
            <person name="Seetharam A."/>
            <person name="Woodhouse M."/>
            <person name="Cannon E."/>
        </authorList>
    </citation>
    <scope>NUCLEOTIDE SEQUENCE [LARGE SCALE GENOMIC DNA]</scope>
    <source>
        <strain evidence="1">cv. B73</strain>
    </source>
</reference>
<proteinExistence type="predicted"/>
<evidence type="ECO:0000313" key="1">
    <source>
        <dbReference type="EnsemblPlants" id="Zm00001eb092790_P001"/>
    </source>
</evidence>
<dbReference type="Proteomes" id="UP000007305">
    <property type="component" value="Chromosome 2"/>
</dbReference>
<dbReference type="AlphaFoldDB" id="A0A804MK99"/>
<reference evidence="1" key="3">
    <citation type="submission" date="2021-05" db="UniProtKB">
        <authorList>
            <consortium name="EnsemblPlants"/>
        </authorList>
    </citation>
    <scope>IDENTIFICATION</scope>
    <source>
        <strain evidence="1">cv. B73</strain>
    </source>
</reference>
<reference evidence="2" key="1">
    <citation type="submission" date="2015-12" db="EMBL/GenBank/DDBJ databases">
        <title>Update maize B73 reference genome by single molecule sequencing technologies.</title>
        <authorList>
            <consortium name="Maize Genome Sequencing Project"/>
            <person name="Ware D."/>
        </authorList>
    </citation>
    <scope>NUCLEOTIDE SEQUENCE [LARGE SCALE GENOMIC DNA]</scope>
    <source>
        <strain evidence="2">cv. B73</strain>
    </source>
</reference>
<organism evidence="1 2">
    <name type="scientific">Zea mays</name>
    <name type="common">Maize</name>
    <dbReference type="NCBI Taxonomy" id="4577"/>
    <lineage>
        <taxon>Eukaryota</taxon>
        <taxon>Viridiplantae</taxon>
        <taxon>Streptophyta</taxon>
        <taxon>Embryophyta</taxon>
        <taxon>Tracheophyta</taxon>
        <taxon>Spermatophyta</taxon>
        <taxon>Magnoliopsida</taxon>
        <taxon>Liliopsida</taxon>
        <taxon>Poales</taxon>
        <taxon>Poaceae</taxon>
        <taxon>PACMAD clade</taxon>
        <taxon>Panicoideae</taxon>
        <taxon>Andropogonodae</taxon>
        <taxon>Andropogoneae</taxon>
        <taxon>Tripsacinae</taxon>
        <taxon>Zea</taxon>
    </lineage>
</organism>
<evidence type="ECO:0000313" key="2">
    <source>
        <dbReference type="Proteomes" id="UP000007305"/>
    </source>
</evidence>
<dbReference type="InParanoid" id="A0A804MK99"/>
<protein>
    <submittedName>
        <fullName evidence="1">Uncharacterized protein</fullName>
    </submittedName>
</protein>
<sequence>MEVDDMLIQRMRLWRLVPSLYGHPSCDALSYRFQCCRAVPGRKRNHVGLPLSRSSMSSSPRTHPPFRITQISLYNHGHQELVLPFGLFRMEVCRMLLQILFLGLLNILDPNASFAQM</sequence>
<dbReference type="EnsemblPlants" id="Zm00001eb092790_T001">
    <property type="protein sequence ID" value="Zm00001eb092790_P001"/>
    <property type="gene ID" value="Zm00001eb092790"/>
</dbReference>
<accession>A0A804MK99</accession>
<name>A0A804MK99_MAIZE</name>